<evidence type="ECO:0000313" key="1">
    <source>
        <dbReference type="EMBL" id="KIO23189.1"/>
    </source>
</evidence>
<keyword evidence="2" id="KW-1185">Reference proteome</keyword>
<reference evidence="1 2" key="1">
    <citation type="submission" date="2014-04" db="EMBL/GenBank/DDBJ databases">
        <authorList>
            <consortium name="DOE Joint Genome Institute"/>
            <person name="Kuo A."/>
            <person name="Girlanda M."/>
            <person name="Perotto S."/>
            <person name="Kohler A."/>
            <person name="Nagy L.G."/>
            <person name="Floudas D."/>
            <person name="Copeland A."/>
            <person name="Barry K.W."/>
            <person name="Cichocki N."/>
            <person name="Veneault-Fourrey C."/>
            <person name="LaButti K."/>
            <person name="Lindquist E.A."/>
            <person name="Lipzen A."/>
            <person name="Lundell T."/>
            <person name="Morin E."/>
            <person name="Murat C."/>
            <person name="Sun H."/>
            <person name="Tunlid A."/>
            <person name="Henrissat B."/>
            <person name="Grigoriev I.V."/>
            <person name="Hibbett D.S."/>
            <person name="Martin F."/>
            <person name="Nordberg H.P."/>
            <person name="Cantor M.N."/>
            <person name="Hua S.X."/>
        </authorList>
    </citation>
    <scope>NUCLEOTIDE SEQUENCE [LARGE SCALE GENOMIC DNA]</scope>
    <source>
        <strain evidence="1 2">MUT 4182</strain>
    </source>
</reference>
<feature type="non-terminal residue" evidence="1">
    <location>
        <position position="1"/>
    </location>
</feature>
<gene>
    <name evidence="1" type="ORF">M407DRAFT_43807</name>
</gene>
<proteinExistence type="predicted"/>
<dbReference type="SUPFAM" id="SSF53098">
    <property type="entry name" value="Ribonuclease H-like"/>
    <property type="match status" value="1"/>
</dbReference>
<dbReference type="AlphaFoldDB" id="A0A0C3QE27"/>
<name>A0A0C3QE27_9AGAM</name>
<protein>
    <recommendedName>
        <fullName evidence="3">hAT-like transposase RNase-H fold domain-containing protein</fullName>
    </recommendedName>
</protein>
<organism evidence="1 2">
    <name type="scientific">Tulasnella calospora MUT 4182</name>
    <dbReference type="NCBI Taxonomy" id="1051891"/>
    <lineage>
        <taxon>Eukaryota</taxon>
        <taxon>Fungi</taxon>
        <taxon>Dikarya</taxon>
        <taxon>Basidiomycota</taxon>
        <taxon>Agaricomycotina</taxon>
        <taxon>Agaricomycetes</taxon>
        <taxon>Cantharellales</taxon>
        <taxon>Tulasnellaceae</taxon>
        <taxon>Tulasnella</taxon>
    </lineage>
</organism>
<feature type="non-terminal residue" evidence="1">
    <location>
        <position position="217"/>
    </location>
</feature>
<dbReference type="STRING" id="1051891.A0A0C3QE27"/>
<evidence type="ECO:0008006" key="3">
    <source>
        <dbReference type="Google" id="ProtNLM"/>
    </source>
</evidence>
<evidence type="ECO:0000313" key="2">
    <source>
        <dbReference type="Proteomes" id="UP000054248"/>
    </source>
</evidence>
<dbReference type="EMBL" id="KN823091">
    <property type="protein sequence ID" value="KIO23189.1"/>
    <property type="molecule type" value="Genomic_DNA"/>
</dbReference>
<accession>A0A0C3QE27</accession>
<dbReference type="Proteomes" id="UP000054248">
    <property type="component" value="Unassembled WGS sequence"/>
</dbReference>
<dbReference type="OrthoDB" id="2790258at2759"/>
<sequence length="217" mass="24492">RCFPHVINIAVEAFLKQLALGPPSISVAEQMDQGIIDALHRGIVSICRSIVVFCRASGSRRTGLRQVILDGNAAGWFGQNVRLPEHQLLRDVPTRWSSTFFMIDRFLELWPVNALSHFHSLQFSHLLWCCRDKEIAALRDIQQILEIPHSAQEALSAEKTPTLSLTLPLYEDVIGSLRLVQKTIPEMAYAIEAAIVKLNEYVLRARKSRIHALSMSK</sequence>
<dbReference type="HOGENOM" id="CLU_009123_6_0_1"/>
<dbReference type="InterPro" id="IPR012337">
    <property type="entry name" value="RNaseH-like_sf"/>
</dbReference>
<reference evidence="2" key="2">
    <citation type="submission" date="2015-01" db="EMBL/GenBank/DDBJ databases">
        <title>Evolutionary Origins and Diversification of the Mycorrhizal Mutualists.</title>
        <authorList>
            <consortium name="DOE Joint Genome Institute"/>
            <consortium name="Mycorrhizal Genomics Consortium"/>
            <person name="Kohler A."/>
            <person name="Kuo A."/>
            <person name="Nagy L.G."/>
            <person name="Floudas D."/>
            <person name="Copeland A."/>
            <person name="Barry K.W."/>
            <person name="Cichocki N."/>
            <person name="Veneault-Fourrey C."/>
            <person name="LaButti K."/>
            <person name="Lindquist E.A."/>
            <person name="Lipzen A."/>
            <person name="Lundell T."/>
            <person name="Morin E."/>
            <person name="Murat C."/>
            <person name="Riley R."/>
            <person name="Ohm R."/>
            <person name="Sun H."/>
            <person name="Tunlid A."/>
            <person name="Henrissat B."/>
            <person name="Grigoriev I.V."/>
            <person name="Hibbett D.S."/>
            <person name="Martin F."/>
        </authorList>
    </citation>
    <scope>NUCLEOTIDE SEQUENCE [LARGE SCALE GENOMIC DNA]</scope>
    <source>
        <strain evidence="2">MUT 4182</strain>
    </source>
</reference>